<comment type="caution">
    <text evidence="1">The sequence shown here is derived from an EMBL/GenBank/DDBJ whole genome shotgun (WGS) entry which is preliminary data.</text>
</comment>
<accession>A0A9D3MVZ0</accession>
<name>A0A9D3MVZ0_ANGAN</name>
<organism evidence="1 2">
    <name type="scientific">Anguilla anguilla</name>
    <name type="common">European freshwater eel</name>
    <name type="synonym">Muraena anguilla</name>
    <dbReference type="NCBI Taxonomy" id="7936"/>
    <lineage>
        <taxon>Eukaryota</taxon>
        <taxon>Metazoa</taxon>
        <taxon>Chordata</taxon>
        <taxon>Craniata</taxon>
        <taxon>Vertebrata</taxon>
        <taxon>Euteleostomi</taxon>
        <taxon>Actinopterygii</taxon>
        <taxon>Neopterygii</taxon>
        <taxon>Teleostei</taxon>
        <taxon>Anguilliformes</taxon>
        <taxon>Anguillidae</taxon>
        <taxon>Anguilla</taxon>
    </lineage>
</organism>
<dbReference type="AlphaFoldDB" id="A0A9D3MVZ0"/>
<gene>
    <name evidence="1" type="ORF">ANANG_G00045800</name>
</gene>
<evidence type="ECO:0000313" key="2">
    <source>
        <dbReference type="Proteomes" id="UP001044222"/>
    </source>
</evidence>
<keyword evidence="2" id="KW-1185">Reference proteome</keyword>
<protein>
    <submittedName>
        <fullName evidence="1">Uncharacterized protein</fullName>
    </submittedName>
</protein>
<sequence>MCAHGYHHSQRAHRHIAAQTVGLQREEFGHEEPQTAPSTTSGDVRLSPAAMTTTLSPLSTPPLTRLWTKRSCAAIFIFSAKQKLKAVLHRWFSSAPAMDESINYHKLLLPVCPRPLYPTLLFWLLPLHLSLLTSSNIYLPPLIQFLTPVSVPSALASPPSHGPTVPLCDELSAAWTVPLCDWLPAA</sequence>
<reference evidence="1" key="1">
    <citation type="submission" date="2021-01" db="EMBL/GenBank/DDBJ databases">
        <title>A chromosome-scale assembly of European eel, Anguilla anguilla.</title>
        <authorList>
            <person name="Henkel C."/>
            <person name="Jong-Raadsen S.A."/>
            <person name="Dufour S."/>
            <person name="Weltzien F.-A."/>
            <person name="Palstra A.P."/>
            <person name="Pelster B."/>
            <person name="Spaink H.P."/>
            <person name="Van Den Thillart G.E."/>
            <person name="Jansen H."/>
            <person name="Zahm M."/>
            <person name="Klopp C."/>
            <person name="Cedric C."/>
            <person name="Louis A."/>
            <person name="Berthelot C."/>
            <person name="Parey E."/>
            <person name="Roest Crollius H."/>
            <person name="Montfort J."/>
            <person name="Robinson-Rechavi M."/>
            <person name="Bucao C."/>
            <person name="Bouchez O."/>
            <person name="Gislard M."/>
            <person name="Lluch J."/>
            <person name="Milhes M."/>
            <person name="Lampietro C."/>
            <person name="Lopez Roques C."/>
            <person name="Donnadieu C."/>
            <person name="Braasch I."/>
            <person name="Desvignes T."/>
            <person name="Postlethwait J."/>
            <person name="Bobe J."/>
            <person name="Guiguen Y."/>
            <person name="Dirks R."/>
        </authorList>
    </citation>
    <scope>NUCLEOTIDE SEQUENCE</scope>
    <source>
        <strain evidence="1">Tag_6206</strain>
        <tissue evidence="1">Liver</tissue>
    </source>
</reference>
<dbReference type="EMBL" id="JAFIRN010000002">
    <property type="protein sequence ID" value="KAG5855138.1"/>
    <property type="molecule type" value="Genomic_DNA"/>
</dbReference>
<dbReference type="Proteomes" id="UP001044222">
    <property type="component" value="Unassembled WGS sequence"/>
</dbReference>
<proteinExistence type="predicted"/>
<evidence type="ECO:0000313" key="1">
    <source>
        <dbReference type="EMBL" id="KAG5855138.1"/>
    </source>
</evidence>